<keyword evidence="2" id="KW-1185">Reference proteome</keyword>
<sequence length="232" mass="25408">MGNELRPTTRHVTVKEQVSVSVDVDESPAAVATLEGLIAEDGDMAAAIGGGNVSVVASKNESSLVLEIHSDVSEEEGWIIIPYGELPDDWKNAPDIHSLHSLDRSFFFPGEQVHILASLSAYKQDTEIITPFKVAAVMSKNGIGQSPKKQNADLEGRSDFVTAQGEVSCDGQVTGLYDNVASKQKTDPQKDISASESFLRMEDYKRQTEVLLERFKNSHFFVKIAELGEPLW</sequence>
<dbReference type="EMBL" id="JAQIZT010000008">
    <property type="protein sequence ID" value="KAJ6988995.1"/>
    <property type="molecule type" value="Genomic_DNA"/>
</dbReference>
<gene>
    <name evidence="1" type="ORF">NC653_021783</name>
</gene>
<dbReference type="Proteomes" id="UP001164929">
    <property type="component" value="Chromosome 8"/>
</dbReference>
<dbReference type="PANTHER" id="PTHR36034">
    <property type="entry name" value="EXPRESSED PROTEIN"/>
    <property type="match status" value="1"/>
</dbReference>
<reference evidence="1" key="1">
    <citation type="journal article" date="2023" name="Mol. Ecol. Resour.">
        <title>Chromosome-level genome assembly of a triploid poplar Populus alba 'Berolinensis'.</title>
        <authorList>
            <person name="Chen S."/>
            <person name="Yu Y."/>
            <person name="Wang X."/>
            <person name="Wang S."/>
            <person name="Zhang T."/>
            <person name="Zhou Y."/>
            <person name="He R."/>
            <person name="Meng N."/>
            <person name="Wang Y."/>
            <person name="Liu W."/>
            <person name="Liu Z."/>
            <person name="Liu J."/>
            <person name="Guo Q."/>
            <person name="Huang H."/>
            <person name="Sederoff R.R."/>
            <person name="Wang G."/>
            <person name="Qu G."/>
            <person name="Chen S."/>
        </authorList>
    </citation>
    <scope>NUCLEOTIDE SEQUENCE</scope>
    <source>
        <strain evidence="1">SC-2020</strain>
    </source>
</reference>
<evidence type="ECO:0000313" key="2">
    <source>
        <dbReference type="Proteomes" id="UP001164929"/>
    </source>
</evidence>
<organism evidence="1 2">
    <name type="scientific">Populus alba x Populus x berolinensis</name>
    <dbReference type="NCBI Taxonomy" id="444605"/>
    <lineage>
        <taxon>Eukaryota</taxon>
        <taxon>Viridiplantae</taxon>
        <taxon>Streptophyta</taxon>
        <taxon>Embryophyta</taxon>
        <taxon>Tracheophyta</taxon>
        <taxon>Spermatophyta</taxon>
        <taxon>Magnoliopsida</taxon>
        <taxon>eudicotyledons</taxon>
        <taxon>Gunneridae</taxon>
        <taxon>Pentapetalae</taxon>
        <taxon>rosids</taxon>
        <taxon>fabids</taxon>
        <taxon>Malpighiales</taxon>
        <taxon>Salicaceae</taxon>
        <taxon>Saliceae</taxon>
        <taxon>Populus</taxon>
    </lineage>
</organism>
<protein>
    <submittedName>
        <fullName evidence="1">Uncharacterized protein</fullName>
    </submittedName>
</protein>
<dbReference type="PANTHER" id="PTHR36034:SF2">
    <property type="entry name" value="EXPRESSED PROTEIN"/>
    <property type="match status" value="1"/>
</dbReference>
<evidence type="ECO:0000313" key="1">
    <source>
        <dbReference type="EMBL" id="KAJ6988995.1"/>
    </source>
</evidence>
<comment type="caution">
    <text evidence="1">The sequence shown here is derived from an EMBL/GenBank/DDBJ whole genome shotgun (WGS) entry which is preliminary data.</text>
</comment>
<accession>A0AAD6MQC0</accession>
<dbReference type="AlphaFoldDB" id="A0AAD6MQC0"/>
<proteinExistence type="predicted"/>
<name>A0AAD6MQC0_9ROSI</name>